<keyword evidence="1" id="KW-0812">Transmembrane</keyword>
<sequence length="50" mass="5963">MDEHKEIERTERKSDSSQVASTFIKYTAYLIIFFGVMWFIISYLIPMIRG</sequence>
<comment type="caution">
    <text evidence="2">The sequence shown here is derived from an EMBL/GenBank/DDBJ whole genome shotgun (WGS) entry which is preliminary data.</text>
</comment>
<accession>A0A942TSP8</accession>
<evidence type="ECO:0000256" key="1">
    <source>
        <dbReference type="SAM" id="Phobius"/>
    </source>
</evidence>
<protein>
    <submittedName>
        <fullName evidence="2">Uncharacterized protein</fullName>
    </submittedName>
</protein>
<gene>
    <name evidence="2" type="ORF">KHA93_21765</name>
</gene>
<dbReference type="RefSeq" id="WP_213112636.1">
    <property type="nucleotide sequence ID" value="NZ_JAGYPJ010000001.1"/>
</dbReference>
<dbReference type="AlphaFoldDB" id="A0A942TSP8"/>
<dbReference type="EMBL" id="JAGYPJ010000001">
    <property type="protein sequence ID" value="MBS4202242.1"/>
    <property type="molecule type" value="Genomic_DNA"/>
</dbReference>
<feature type="transmembrane region" description="Helical" evidence="1">
    <location>
        <begin position="26"/>
        <end position="45"/>
    </location>
</feature>
<organism evidence="2 3">
    <name type="scientific">Lederbergia citrisecunda</name>
    <dbReference type="NCBI Taxonomy" id="2833583"/>
    <lineage>
        <taxon>Bacteria</taxon>
        <taxon>Bacillati</taxon>
        <taxon>Bacillota</taxon>
        <taxon>Bacilli</taxon>
        <taxon>Bacillales</taxon>
        <taxon>Bacillaceae</taxon>
        <taxon>Lederbergia</taxon>
    </lineage>
</organism>
<reference evidence="2 3" key="1">
    <citation type="submission" date="2021-05" db="EMBL/GenBank/DDBJ databases">
        <title>Novel Bacillus species.</title>
        <authorList>
            <person name="Liu G."/>
        </authorList>
    </citation>
    <scope>NUCLEOTIDE SEQUENCE [LARGE SCALE GENOMIC DNA]</scope>
    <source>
        <strain evidence="2 3">FJAT-49732</strain>
    </source>
</reference>
<keyword evidence="1" id="KW-1133">Transmembrane helix</keyword>
<keyword evidence="3" id="KW-1185">Reference proteome</keyword>
<proteinExistence type="predicted"/>
<evidence type="ECO:0000313" key="3">
    <source>
        <dbReference type="Proteomes" id="UP000682713"/>
    </source>
</evidence>
<evidence type="ECO:0000313" key="2">
    <source>
        <dbReference type="EMBL" id="MBS4202242.1"/>
    </source>
</evidence>
<name>A0A942TSP8_9BACI</name>
<keyword evidence="1" id="KW-0472">Membrane</keyword>
<dbReference type="Proteomes" id="UP000682713">
    <property type="component" value="Unassembled WGS sequence"/>
</dbReference>